<protein>
    <submittedName>
        <fullName evidence="1">Uncharacterized protein</fullName>
    </submittedName>
</protein>
<sequence>MSTTTTYLDDLGRVRVAFTGLNTDADYALVERSTDGITWTTVRGGDKVGLTAGAGKLDDYEFTAGVANTYRVTAVDSATVTHFGVGTFTTGNNATLTPPLPAGSIPTGAMLVLTVTHRNTAATITTPAGWTLLAGGAGHMAVFYRTYGAGVTAPSVAFSGGAAGDSCSAQNVAYPGATLAQDGVVWLLDTWKQIQPTTAAVPPASFADQQGGSNSAGANGETHVSWRTDATANVRTVTAGTMTWTGGGAAVSKARLLRMTRRPNVGVETSAITPVLDSVWIKNVRRPSLNRKVTVSGISEITRPARVAIIDVIGRTYPLAINDVRGSRRLTLTVTTPSLAAAADFDNALLTGHAVFIQAPELDCAVPTLYATIGDTAQRKTSARGVRRYFDLPVTEVAAPASTVYSDTFTYADVLATYATIADVIAANASYSALVDKVSTAVVIVP</sequence>
<dbReference type="RefSeq" id="WP_286001753.1">
    <property type="nucleotide sequence ID" value="NZ_CP127295.1"/>
</dbReference>
<dbReference type="EMBL" id="CP127295">
    <property type="protein sequence ID" value="WIY05465.1"/>
    <property type="molecule type" value="Genomic_DNA"/>
</dbReference>
<keyword evidence="2" id="KW-1185">Reference proteome</keyword>
<proteinExistence type="predicted"/>
<accession>A0A9Y2JVK8</accession>
<evidence type="ECO:0000313" key="2">
    <source>
        <dbReference type="Proteomes" id="UP001239397"/>
    </source>
</evidence>
<gene>
    <name evidence="1" type="ORF">QRX60_17040</name>
</gene>
<dbReference type="AlphaFoldDB" id="A0A9Y2JVK8"/>
<dbReference type="KEGG" id="amog:QRX60_17040"/>
<dbReference type="Proteomes" id="UP001239397">
    <property type="component" value="Chromosome"/>
</dbReference>
<organism evidence="1 2">
    <name type="scientific">Amycolatopsis mongoliensis</name>
    <dbReference type="NCBI Taxonomy" id="715475"/>
    <lineage>
        <taxon>Bacteria</taxon>
        <taxon>Bacillati</taxon>
        <taxon>Actinomycetota</taxon>
        <taxon>Actinomycetes</taxon>
        <taxon>Pseudonocardiales</taxon>
        <taxon>Pseudonocardiaceae</taxon>
        <taxon>Amycolatopsis</taxon>
    </lineage>
</organism>
<evidence type="ECO:0000313" key="1">
    <source>
        <dbReference type="EMBL" id="WIY05465.1"/>
    </source>
</evidence>
<name>A0A9Y2JVK8_9PSEU</name>
<reference evidence="1 2" key="1">
    <citation type="submission" date="2023-06" db="EMBL/GenBank/DDBJ databases">
        <authorList>
            <person name="Oyuntsetseg B."/>
            <person name="Kim S.B."/>
        </authorList>
    </citation>
    <scope>NUCLEOTIDE SEQUENCE [LARGE SCALE GENOMIC DNA]</scope>
    <source>
        <strain evidence="1 2">4-36</strain>
    </source>
</reference>